<feature type="transmembrane region" description="Helical" evidence="5">
    <location>
        <begin position="32"/>
        <end position="52"/>
    </location>
</feature>
<feature type="transmembrane region" description="Helical" evidence="5">
    <location>
        <begin position="59"/>
        <end position="79"/>
    </location>
</feature>
<sequence>MADVLLALARSFASLSRGGVWAAILGPAILALLIWIVLAFAFLGVVIDWLALQPPLSWLSGWGVAWLAHLLAAIGGWVVILAAAYLTAVVIAATVILPLLLRLLARSDYRDVAPLGRDSFIASTVNSLVAVAGYLGGWLVTLPLWLIPGAALILPIMLLAWLNRRTFAFDALAAHATPAEWQEIKRRHGGSFYLLGLILAFAAHVPLLGLFVPSFTALAYVHLGLEVLRRLRRGAVMEGEVVNVTIEGSGGPDGPDGKVRVIQGELL</sequence>
<name>A0A5C1EAN0_9RHOO</name>
<evidence type="ECO:0000313" key="6">
    <source>
        <dbReference type="EMBL" id="QEL65972.1"/>
    </source>
</evidence>
<evidence type="ECO:0008006" key="8">
    <source>
        <dbReference type="Google" id="ProtNLM"/>
    </source>
</evidence>
<evidence type="ECO:0000256" key="2">
    <source>
        <dbReference type="ARBA" id="ARBA00022692"/>
    </source>
</evidence>
<keyword evidence="3 5" id="KW-1133">Transmembrane helix</keyword>
<reference evidence="6 7" key="1">
    <citation type="submission" date="2017-07" db="EMBL/GenBank/DDBJ databases">
        <title>Complete genome sequence of Oryzomicrobium terrae TPP412.</title>
        <authorList>
            <person name="Chiu L.-W."/>
            <person name="Lo K.-J."/>
            <person name="Tsai Y.-M."/>
            <person name="Lin S.-S."/>
            <person name="Kuo C.-H."/>
            <person name="Liu C.-T."/>
        </authorList>
    </citation>
    <scope>NUCLEOTIDE SEQUENCE [LARGE SCALE GENOMIC DNA]</scope>
    <source>
        <strain evidence="6 7">TPP412</strain>
    </source>
</reference>
<dbReference type="EMBL" id="CP022579">
    <property type="protein sequence ID" value="QEL65972.1"/>
    <property type="molecule type" value="Genomic_DNA"/>
</dbReference>
<feature type="transmembrane region" description="Helical" evidence="5">
    <location>
        <begin position="192"/>
        <end position="221"/>
    </location>
</feature>
<evidence type="ECO:0000256" key="4">
    <source>
        <dbReference type="ARBA" id="ARBA00023136"/>
    </source>
</evidence>
<dbReference type="Proteomes" id="UP000323671">
    <property type="component" value="Chromosome"/>
</dbReference>
<feature type="transmembrane region" description="Helical" evidence="5">
    <location>
        <begin position="117"/>
        <end position="136"/>
    </location>
</feature>
<dbReference type="InterPro" id="IPR059112">
    <property type="entry name" value="CysZ/EI24"/>
</dbReference>
<dbReference type="Pfam" id="PF07264">
    <property type="entry name" value="EI24"/>
    <property type="match status" value="1"/>
</dbReference>
<dbReference type="RefSeq" id="WP_149425989.1">
    <property type="nucleotide sequence ID" value="NZ_CP022579.1"/>
</dbReference>
<accession>A0A5C1EAN0</accession>
<feature type="transmembrane region" description="Helical" evidence="5">
    <location>
        <begin position="142"/>
        <end position="162"/>
    </location>
</feature>
<keyword evidence="7" id="KW-1185">Reference proteome</keyword>
<evidence type="ECO:0000256" key="1">
    <source>
        <dbReference type="ARBA" id="ARBA00004141"/>
    </source>
</evidence>
<dbReference type="KEGG" id="otr:OTERR_24960"/>
<feature type="transmembrane region" description="Helical" evidence="5">
    <location>
        <begin position="85"/>
        <end position="105"/>
    </location>
</feature>
<evidence type="ECO:0000313" key="7">
    <source>
        <dbReference type="Proteomes" id="UP000323671"/>
    </source>
</evidence>
<keyword evidence="4 5" id="KW-0472">Membrane</keyword>
<comment type="subcellular location">
    <subcellularLocation>
        <location evidence="1">Membrane</location>
        <topology evidence="1">Multi-pass membrane protein</topology>
    </subcellularLocation>
</comment>
<dbReference type="AlphaFoldDB" id="A0A5C1EAN0"/>
<proteinExistence type="predicted"/>
<organism evidence="6 7">
    <name type="scientific">Oryzomicrobium terrae</name>
    <dbReference type="NCBI Taxonomy" id="1735038"/>
    <lineage>
        <taxon>Bacteria</taxon>
        <taxon>Pseudomonadati</taxon>
        <taxon>Pseudomonadota</taxon>
        <taxon>Betaproteobacteria</taxon>
        <taxon>Rhodocyclales</taxon>
        <taxon>Rhodocyclaceae</taxon>
        <taxon>Oryzomicrobium</taxon>
    </lineage>
</organism>
<evidence type="ECO:0000256" key="3">
    <source>
        <dbReference type="ARBA" id="ARBA00022989"/>
    </source>
</evidence>
<protein>
    <recommendedName>
        <fullName evidence="8">Transmembrane protein</fullName>
    </recommendedName>
</protein>
<evidence type="ECO:0000256" key="5">
    <source>
        <dbReference type="SAM" id="Phobius"/>
    </source>
</evidence>
<gene>
    <name evidence="6" type="ORF">OTERR_24960</name>
</gene>
<keyword evidence="2 5" id="KW-0812">Transmembrane</keyword>